<comment type="caution">
    <text evidence="2">The sequence shown here is derived from an EMBL/GenBank/DDBJ whole genome shotgun (WGS) entry which is preliminary data.</text>
</comment>
<protein>
    <submittedName>
        <fullName evidence="2">Low temperature requirement protein A</fullName>
    </submittedName>
</protein>
<evidence type="ECO:0000313" key="3">
    <source>
        <dbReference type="Proteomes" id="UP000248333"/>
    </source>
</evidence>
<keyword evidence="1" id="KW-0472">Membrane</keyword>
<dbReference type="Pfam" id="PF06772">
    <property type="entry name" value="LtrA"/>
    <property type="match status" value="1"/>
</dbReference>
<feature type="transmembrane region" description="Helical" evidence="1">
    <location>
        <begin position="114"/>
        <end position="133"/>
    </location>
</feature>
<feature type="transmembrane region" description="Helical" evidence="1">
    <location>
        <begin position="139"/>
        <end position="159"/>
    </location>
</feature>
<dbReference type="PANTHER" id="PTHR36840:SF1">
    <property type="entry name" value="BLL5714 PROTEIN"/>
    <property type="match status" value="1"/>
</dbReference>
<dbReference type="InterPro" id="IPR010640">
    <property type="entry name" value="Low_temperature_requirement_A"/>
</dbReference>
<feature type="transmembrane region" description="Helical" evidence="1">
    <location>
        <begin position="171"/>
        <end position="188"/>
    </location>
</feature>
<organism evidence="2 3">
    <name type="scientific">Micromonospora arborensis</name>
    <dbReference type="NCBI Taxonomy" id="2116518"/>
    <lineage>
        <taxon>Bacteria</taxon>
        <taxon>Bacillati</taxon>
        <taxon>Actinomycetota</taxon>
        <taxon>Actinomycetes</taxon>
        <taxon>Micromonosporales</taxon>
        <taxon>Micromonosporaceae</taxon>
        <taxon>Micromonospora</taxon>
    </lineage>
</organism>
<name>A0A318NUZ6_9ACTN</name>
<feature type="transmembrane region" description="Helical" evidence="1">
    <location>
        <begin position="370"/>
        <end position="403"/>
    </location>
</feature>
<feature type="transmembrane region" description="Helical" evidence="1">
    <location>
        <begin position="340"/>
        <end position="358"/>
    </location>
</feature>
<proteinExistence type="predicted"/>
<evidence type="ECO:0000313" key="2">
    <source>
        <dbReference type="EMBL" id="PYC76137.1"/>
    </source>
</evidence>
<sequence>MVLRLRGGPNQRRRPLTMGSRVARHLEPVPAANPPGRATFLELFFDLVYVFALTRISARAFEDLTREPGREHGWGTVTGGGKTLLLLLALWAVWQGTAWTTSRYDPYRVPLQTVVITALVCSMLMGVAIPRAFSETALMFAVAYVVTQVSRPLILAVALGAHPYRRLKVRMAVVFAVSGVLWIVGAMLSTNGQVVLWTAALVLEYAAARFGWPVPGLGRSKVSKWEIAGEHLAERYQQFFLVALGETILVAGFAYSAEPYKSGHAWAFGLAVATTIMLWRIYVQRAGQILGEAVVKARHPANIGRSAADTHLVMVVGLAATAIGYELIIEHPLEQIPGPWLAMVLGGPALFLVGRARFEYEVFGRVSPSRWIAVLVLAAAAVPLLLLPGVAATAVGVLVLAAVAVADSRRAHGAPPEAAAPPF</sequence>
<dbReference type="OrthoDB" id="7698234at2"/>
<keyword evidence="1" id="KW-1133">Transmembrane helix</keyword>
<keyword evidence="3" id="KW-1185">Reference proteome</keyword>
<gene>
    <name evidence="2" type="ORF">C7C45_01165</name>
</gene>
<keyword evidence="1" id="KW-0812">Transmembrane</keyword>
<dbReference type="AlphaFoldDB" id="A0A318NUZ6"/>
<feature type="transmembrane region" description="Helical" evidence="1">
    <location>
        <begin position="73"/>
        <end position="94"/>
    </location>
</feature>
<feature type="transmembrane region" description="Helical" evidence="1">
    <location>
        <begin position="308"/>
        <end position="328"/>
    </location>
</feature>
<feature type="transmembrane region" description="Helical" evidence="1">
    <location>
        <begin position="263"/>
        <end position="282"/>
    </location>
</feature>
<dbReference type="EMBL" id="PYBV01000002">
    <property type="protein sequence ID" value="PYC76137.1"/>
    <property type="molecule type" value="Genomic_DNA"/>
</dbReference>
<evidence type="ECO:0000256" key="1">
    <source>
        <dbReference type="SAM" id="Phobius"/>
    </source>
</evidence>
<dbReference type="Proteomes" id="UP000248333">
    <property type="component" value="Unassembled WGS sequence"/>
</dbReference>
<dbReference type="PANTHER" id="PTHR36840">
    <property type="entry name" value="BLL5714 PROTEIN"/>
    <property type="match status" value="1"/>
</dbReference>
<reference evidence="2 3" key="1">
    <citation type="submission" date="2018-03" db="EMBL/GenBank/DDBJ databases">
        <title>Bioinformatic expansion and discovery of thiopeptide antibiotics.</title>
        <authorList>
            <person name="Schwalen C.J."/>
            <person name="Hudson G.A."/>
            <person name="Mitchell D.A."/>
        </authorList>
    </citation>
    <scope>NUCLEOTIDE SEQUENCE [LARGE SCALE GENOMIC DNA]</scope>
    <source>
        <strain evidence="2 3">NRRL 8041</strain>
    </source>
</reference>
<accession>A0A318NUZ6</accession>